<dbReference type="VEuPathDB" id="TriTrypDB:TcCLB.506573.50"/>
<evidence type="ECO:0000256" key="2">
    <source>
        <dbReference type="SAM" id="MobiDB-lite"/>
    </source>
</evidence>
<feature type="coiled-coil region" evidence="1">
    <location>
        <begin position="416"/>
        <end position="521"/>
    </location>
</feature>
<evidence type="ECO:0000313" key="3">
    <source>
        <dbReference type="EMBL" id="PWU89918.1"/>
    </source>
</evidence>
<dbReference type="VEuPathDB" id="TriTrypDB:Tc_MARK_10255"/>
<dbReference type="VEuPathDB" id="TriTrypDB:TcG_02162"/>
<dbReference type="AlphaFoldDB" id="A0A2V2V4C4"/>
<gene>
    <name evidence="3" type="ORF">C4B63_55g92</name>
</gene>
<evidence type="ECO:0000256" key="1">
    <source>
        <dbReference type="SAM" id="Coils"/>
    </source>
</evidence>
<sequence length="564" mass="65465">MQTVDKSADSVHNADDVDMRESVNALKGKEPAAALAVTSEPHIDKADVSLFPSPAHGKNENGGSRGGHPAYTDEGQPNHASSEVRKTNTNEGFKTNRCDAAGVPYQNEGIPNPSEYLRWRQRRKNLTSADYWRAAEKERVIGLGTVGLFQDQQPDSPPPGEASACVNGTIIVGPPGYVRKIKDYNDWREKHSELFSTLRNQDERERQCMRLRRLHEKARQREEEEYEYASAVRRLRRRGWSVLGNAPRQVDHTRFNQIKAEREAFRAECEGNVVRKIQEASKQRENILQQIIMYKEEKKRQENIVRDAARQEREEQNAKREEYLTLLKERAANTRAIAEEEREFIRECAATENKYRQNRIDILRERVFAKTYTSGLLTNLSSTLCGDGRQYPPGDWRNTFKSPLQRLPNASDDAFRKQWVTELQEERRAVARAEVELKKRLQASAQREAAYRDNCERAEALRKEKDALRERKKQQCEEVQLFHKALRQQEVEGQKRREEVLRALRESKREAASIIRQAIEEEEMMFQTLEGEELRQMQERVAQMKKNKTFPPRRALSPPAERVL</sequence>
<dbReference type="VEuPathDB" id="TriTrypDB:BCY84_15972"/>
<dbReference type="EMBL" id="PRFA01000055">
    <property type="protein sequence ID" value="PWU89918.1"/>
    <property type="molecule type" value="Genomic_DNA"/>
</dbReference>
<dbReference type="VEuPathDB" id="TriTrypDB:TcBrA4_0006030"/>
<proteinExistence type="predicted"/>
<feature type="compositionally biased region" description="Basic and acidic residues" evidence="2">
    <location>
        <begin position="1"/>
        <end position="21"/>
    </location>
</feature>
<dbReference type="VEuPathDB" id="TriTrypDB:TcCLB.511217.170"/>
<dbReference type="VEuPathDB" id="TriTrypDB:TcYC6_0055290"/>
<feature type="region of interest" description="Disordered" evidence="2">
    <location>
        <begin position="545"/>
        <end position="564"/>
    </location>
</feature>
<accession>A0A2V2V4C4</accession>
<name>A0A2V2V4C4_TRYCR</name>
<comment type="caution">
    <text evidence="3">The sequence shown here is derived from an EMBL/GenBank/DDBJ whole genome shotgun (WGS) entry which is preliminary data.</text>
</comment>
<feature type="region of interest" description="Disordered" evidence="2">
    <location>
        <begin position="45"/>
        <end position="87"/>
    </location>
</feature>
<feature type="region of interest" description="Disordered" evidence="2">
    <location>
        <begin position="1"/>
        <end position="25"/>
    </location>
</feature>
<reference evidence="3 4" key="1">
    <citation type="journal article" date="2018" name="Microb. Genom.">
        <title>Expanding an expanded genome: long-read sequencing of Trypanosoma cruzi.</title>
        <authorList>
            <person name="Berna L."/>
            <person name="Rodriguez M."/>
            <person name="Chiribao M.L."/>
            <person name="Parodi-Talice A."/>
            <person name="Pita S."/>
            <person name="Rijo G."/>
            <person name="Alvarez-Valin F."/>
            <person name="Robello C."/>
        </authorList>
    </citation>
    <scope>NUCLEOTIDE SEQUENCE [LARGE SCALE GENOMIC DNA]</scope>
    <source>
        <strain evidence="3 4">Dm28c</strain>
    </source>
</reference>
<keyword evidence="1" id="KW-0175">Coiled coil</keyword>
<dbReference type="VEuPathDB" id="TriTrypDB:TCDM_03836"/>
<dbReference type="VEuPathDB" id="TriTrypDB:TcCL_NonESM03876"/>
<evidence type="ECO:0000313" key="4">
    <source>
        <dbReference type="Proteomes" id="UP000246121"/>
    </source>
</evidence>
<protein>
    <submittedName>
        <fullName evidence="3">Uncharacterized protein</fullName>
    </submittedName>
</protein>
<dbReference type="VEuPathDB" id="TriTrypDB:C4B63_55g92"/>
<dbReference type="VEuPathDB" id="TriTrypDB:ECC02_003333"/>
<feature type="coiled-coil region" evidence="1">
    <location>
        <begin position="277"/>
        <end position="326"/>
    </location>
</feature>
<dbReference type="VEuPathDB" id="TriTrypDB:C3747_6g436"/>
<dbReference type="Proteomes" id="UP000246121">
    <property type="component" value="Unassembled WGS sequence"/>
</dbReference>
<dbReference type="VEuPathDB" id="TriTrypDB:TCSYLVIO_007555"/>
<organism evidence="3 4">
    <name type="scientific">Trypanosoma cruzi</name>
    <dbReference type="NCBI Taxonomy" id="5693"/>
    <lineage>
        <taxon>Eukaryota</taxon>
        <taxon>Discoba</taxon>
        <taxon>Euglenozoa</taxon>
        <taxon>Kinetoplastea</taxon>
        <taxon>Metakinetoplastina</taxon>
        <taxon>Trypanosomatida</taxon>
        <taxon>Trypanosomatidae</taxon>
        <taxon>Trypanosoma</taxon>
        <taxon>Schizotrypanum</taxon>
    </lineage>
</organism>